<protein>
    <recommendedName>
        <fullName evidence="5">CCHC-type domain-containing protein</fullName>
    </recommendedName>
</protein>
<evidence type="ECO:0000313" key="3">
    <source>
        <dbReference type="EMBL" id="MBW0499757.1"/>
    </source>
</evidence>
<comment type="caution">
    <text evidence="3">The sequence shown here is derived from an EMBL/GenBank/DDBJ whole genome shotgun (WGS) entry which is preliminary data.</text>
</comment>
<dbReference type="AlphaFoldDB" id="A0A9Q3DGV9"/>
<sequence>MVSKASREDKRPERPVLKCHKCESISHLANDCTKKEKMNEAQLIEEAQCVEEKEESDVDSAVSEDTPVGGYPIENITDLFEVTEVHTHLPQNSAYCHT</sequence>
<proteinExistence type="predicted"/>
<evidence type="ECO:0000313" key="4">
    <source>
        <dbReference type="Proteomes" id="UP000765509"/>
    </source>
</evidence>
<gene>
    <name evidence="3" type="ORF">O181_039472</name>
</gene>
<dbReference type="GO" id="GO:0006397">
    <property type="term" value="P:mRNA processing"/>
    <property type="evidence" value="ECO:0007669"/>
    <property type="project" value="UniProtKB-KW"/>
</dbReference>
<accession>A0A9Q3DGV9</accession>
<dbReference type="GO" id="GO:0008270">
    <property type="term" value="F:zinc ion binding"/>
    <property type="evidence" value="ECO:0007669"/>
    <property type="project" value="InterPro"/>
</dbReference>
<evidence type="ECO:0008006" key="5">
    <source>
        <dbReference type="Google" id="ProtNLM"/>
    </source>
</evidence>
<dbReference type="Proteomes" id="UP000765509">
    <property type="component" value="Unassembled WGS sequence"/>
</dbReference>
<dbReference type="EMBL" id="AVOT02015440">
    <property type="protein sequence ID" value="MBW0499757.1"/>
    <property type="molecule type" value="Genomic_DNA"/>
</dbReference>
<feature type="region of interest" description="Disordered" evidence="2">
    <location>
        <begin position="49"/>
        <end position="70"/>
    </location>
</feature>
<keyword evidence="4" id="KW-1185">Reference proteome</keyword>
<evidence type="ECO:0000256" key="2">
    <source>
        <dbReference type="SAM" id="MobiDB-lite"/>
    </source>
</evidence>
<dbReference type="InterPro" id="IPR036875">
    <property type="entry name" value="Znf_CCHC_sf"/>
</dbReference>
<feature type="compositionally biased region" description="Acidic residues" evidence="2">
    <location>
        <begin position="49"/>
        <end position="58"/>
    </location>
</feature>
<reference evidence="3" key="1">
    <citation type="submission" date="2021-03" db="EMBL/GenBank/DDBJ databases">
        <title>Draft genome sequence of rust myrtle Austropuccinia psidii MF-1, a brazilian biotype.</title>
        <authorList>
            <person name="Quecine M.C."/>
            <person name="Pachon D.M.R."/>
            <person name="Bonatelli M.L."/>
            <person name="Correr F.H."/>
            <person name="Franceschini L.M."/>
            <person name="Leite T.F."/>
            <person name="Margarido G.R.A."/>
            <person name="Almeida C.A."/>
            <person name="Ferrarezi J.A."/>
            <person name="Labate C.A."/>
        </authorList>
    </citation>
    <scope>NUCLEOTIDE SEQUENCE</scope>
    <source>
        <strain evidence="3">MF-1</strain>
    </source>
</reference>
<dbReference type="SUPFAM" id="SSF57756">
    <property type="entry name" value="Retrovirus zinc finger-like domains"/>
    <property type="match status" value="1"/>
</dbReference>
<name>A0A9Q3DGV9_9BASI</name>
<evidence type="ECO:0000256" key="1">
    <source>
        <dbReference type="ARBA" id="ARBA00022664"/>
    </source>
</evidence>
<organism evidence="3 4">
    <name type="scientific">Austropuccinia psidii MF-1</name>
    <dbReference type="NCBI Taxonomy" id="1389203"/>
    <lineage>
        <taxon>Eukaryota</taxon>
        <taxon>Fungi</taxon>
        <taxon>Dikarya</taxon>
        <taxon>Basidiomycota</taxon>
        <taxon>Pucciniomycotina</taxon>
        <taxon>Pucciniomycetes</taxon>
        <taxon>Pucciniales</taxon>
        <taxon>Sphaerophragmiaceae</taxon>
        <taxon>Austropuccinia</taxon>
    </lineage>
</organism>
<keyword evidence="1" id="KW-0507">mRNA processing</keyword>
<dbReference type="GO" id="GO:0003676">
    <property type="term" value="F:nucleic acid binding"/>
    <property type="evidence" value="ECO:0007669"/>
    <property type="project" value="InterPro"/>
</dbReference>